<dbReference type="Proteomes" id="UP001341840">
    <property type="component" value="Unassembled WGS sequence"/>
</dbReference>
<comment type="caution">
    <text evidence="2">The sequence shown here is derived from an EMBL/GenBank/DDBJ whole genome shotgun (WGS) entry which is preliminary data.</text>
</comment>
<protein>
    <submittedName>
        <fullName evidence="2">Uncharacterized protein</fullName>
    </submittedName>
</protein>
<feature type="region of interest" description="Disordered" evidence="1">
    <location>
        <begin position="41"/>
        <end position="60"/>
    </location>
</feature>
<evidence type="ECO:0000313" key="3">
    <source>
        <dbReference type="Proteomes" id="UP001341840"/>
    </source>
</evidence>
<evidence type="ECO:0000313" key="2">
    <source>
        <dbReference type="EMBL" id="MED6185086.1"/>
    </source>
</evidence>
<proteinExistence type="predicted"/>
<reference evidence="2 3" key="1">
    <citation type="journal article" date="2023" name="Plants (Basel)">
        <title>Bridging the Gap: Combining Genomics and Transcriptomics Approaches to Understand Stylosanthes scabra, an Orphan Legume from the Brazilian Caatinga.</title>
        <authorList>
            <person name="Ferreira-Neto J.R.C."/>
            <person name="da Silva M.D."/>
            <person name="Binneck E."/>
            <person name="de Melo N.F."/>
            <person name="da Silva R.H."/>
            <person name="de Melo A.L.T.M."/>
            <person name="Pandolfi V."/>
            <person name="Bustamante F.O."/>
            <person name="Brasileiro-Vidal A.C."/>
            <person name="Benko-Iseppon A.M."/>
        </authorList>
    </citation>
    <scope>NUCLEOTIDE SEQUENCE [LARGE SCALE GENOMIC DNA]</scope>
    <source>
        <tissue evidence="2">Leaves</tissue>
    </source>
</reference>
<dbReference type="EMBL" id="JASCZI010181643">
    <property type="protein sequence ID" value="MED6185086.1"/>
    <property type="molecule type" value="Genomic_DNA"/>
</dbReference>
<keyword evidence="3" id="KW-1185">Reference proteome</keyword>
<accession>A0ABU6WGS2</accession>
<evidence type="ECO:0000256" key="1">
    <source>
        <dbReference type="SAM" id="MobiDB-lite"/>
    </source>
</evidence>
<organism evidence="2 3">
    <name type="scientific">Stylosanthes scabra</name>
    <dbReference type="NCBI Taxonomy" id="79078"/>
    <lineage>
        <taxon>Eukaryota</taxon>
        <taxon>Viridiplantae</taxon>
        <taxon>Streptophyta</taxon>
        <taxon>Embryophyta</taxon>
        <taxon>Tracheophyta</taxon>
        <taxon>Spermatophyta</taxon>
        <taxon>Magnoliopsida</taxon>
        <taxon>eudicotyledons</taxon>
        <taxon>Gunneridae</taxon>
        <taxon>Pentapetalae</taxon>
        <taxon>rosids</taxon>
        <taxon>fabids</taxon>
        <taxon>Fabales</taxon>
        <taxon>Fabaceae</taxon>
        <taxon>Papilionoideae</taxon>
        <taxon>50 kb inversion clade</taxon>
        <taxon>dalbergioids sensu lato</taxon>
        <taxon>Dalbergieae</taxon>
        <taxon>Pterocarpus clade</taxon>
        <taxon>Stylosanthes</taxon>
    </lineage>
</organism>
<name>A0ABU6WGS2_9FABA</name>
<sequence length="100" mass="11087">MGTTTPGCNGGDDDGFRLQWGDGDGRYGARVGERRGLEPRAVMASQRKRRSRIAQRQRWRRMNCRSAREEGVARAAGEEGGSAVVLQERALGFFNSDNWG</sequence>
<gene>
    <name evidence="2" type="ORF">PIB30_053637</name>
</gene>
<feature type="compositionally biased region" description="Basic residues" evidence="1">
    <location>
        <begin position="46"/>
        <end position="60"/>
    </location>
</feature>